<dbReference type="Proteomes" id="UP001416858">
    <property type="component" value="Unassembled WGS sequence"/>
</dbReference>
<comment type="caution">
    <text evidence="1">The sequence shown here is derived from an EMBL/GenBank/DDBJ whole genome shotgun (WGS) entry which is preliminary data.</text>
</comment>
<evidence type="ECO:0000313" key="2">
    <source>
        <dbReference type="Proteomes" id="UP001416858"/>
    </source>
</evidence>
<dbReference type="EMBL" id="BAABRO010000009">
    <property type="protein sequence ID" value="GAA5508416.1"/>
    <property type="molecule type" value="Genomic_DNA"/>
</dbReference>
<organism evidence="1 2">
    <name type="scientific">Novipirellula caenicola</name>
    <dbReference type="NCBI Taxonomy" id="1536901"/>
    <lineage>
        <taxon>Bacteria</taxon>
        <taxon>Pseudomonadati</taxon>
        <taxon>Planctomycetota</taxon>
        <taxon>Planctomycetia</taxon>
        <taxon>Pirellulales</taxon>
        <taxon>Pirellulaceae</taxon>
        <taxon>Novipirellula</taxon>
    </lineage>
</organism>
<protein>
    <submittedName>
        <fullName evidence="1">Uncharacterized protein</fullName>
    </submittedName>
</protein>
<name>A0ABP9VUP8_9BACT</name>
<gene>
    <name evidence="1" type="ORF">Rcae01_03882</name>
</gene>
<accession>A0ABP9VUP8</accession>
<reference evidence="1 2" key="1">
    <citation type="submission" date="2024-02" db="EMBL/GenBank/DDBJ databases">
        <title>Rhodopirellula caenicola NBRC 110016.</title>
        <authorList>
            <person name="Ichikawa N."/>
            <person name="Katano-Makiyama Y."/>
            <person name="Hidaka K."/>
        </authorList>
    </citation>
    <scope>NUCLEOTIDE SEQUENCE [LARGE SCALE GENOMIC DNA]</scope>
    <source>
        <strain evidence="1 2">NBRC 110016</strain>
    </source>
</reference>
<keyword evidence="2" id="KW-1185">Reference proteome</keyword>
<sequence>MRKRNAALTQFWAFLVELDFTGVDIETITRSVQDTDVILADRLMRLVAST</sequence>
<proteinExistence type="predicted"/>
<evidence type="ECO:0000313" key="1">
    <source>
        <dbReference type="EMBL" id="GAA5508416.1"/>
    </source>
</evidence>